<protein>
    <recommendedName>
        <fullName evidence="1">Death domain-containing protein</fullName>
    </recommendedName>
</protein>
<organism evidence="2 3">
    <name type="scientific">Geodia barretti</name>
    <name type="common">Barrett's horny sponge</name>
    <dbReference type="NCBI Taxonomy" id="519541"/>
    <lineage>
        <taxon>Eukaryota</taxon>
        <taxon>Metazoa</taxon>
        <taxon>Porifera</taxon>
        <taxon>Demospongiae</taxon>
        <taxon>Heteroscleromorpha</taxon>
        <taxon>Tetractinellida</taxon>
        <taxon>Astrophorina</taxon>
        <taxon>Geodiidae</taxon>
        <taxon>Geodia</taxon>
    </lineage>
</organism>
<dbReference type="InterPro" id="IPR011029">
    <property type="entry name" value="DEATH-like_dom_sf"/>
</dbReference>
<dbReference type="EMBL" id="CASHTH010001336">
    <property type="protein sequence ID" value="CAI8014124.1"/>
    <property type="molecule type" value="Genomic_DNA"/>
</dbReference>
<evidence type="ECO:0000313" key="3">
    <source>
        <dbReference type="Proteomes" id="UP001174909"/>
    </source>
</evidence>
<gene>
    <name evidence="2" type="ORF">GBAR_LOCUS8859</name>
</gene>
<keyword evidence="3" id="KW-1185">Reference proteome</keyword>
<evidence type="ECO:0000313" key="2">
    <source>
        <dbReference type="EMBL" id="CAI8014124.1"/>
    </source>
</evidence>
<comment type="caution">
    <text evidence="2">The sequence shown here is derived from an EMBL/GenBank/DDBJ whole genome shotgun (WGS) entry which is preliminary data.</text>
</comment>
<reference evidence="2" key="1">
    <citation type="submission" date="2023-03" db="EMBL/GenBank/DDBJ databases">
        <authorList>
            <person name="Steffen K."/>
            <person name="Cardenas P."/>
        </authorList>
    </citation>
    <scope>NUCLEOTIDE SEQUENCE</scope>
</reference>
<dbReference type="InterPro" id="IPR000488">
    <property type="entry name" value="Death_dom"/>
</dbReference>
<dbReference type="Proteomes" id="UP001174909">
    <property type="component" value="Unassembled WGS sequence"/>
</dbReference>
<dbReference type="GO" id="GO:0007165">
    <property type="term" value="P:signal transduction"/>
    <property type="evidence" value="ECO:0007669"/>
    <property type="project" value="InterPro"/>
</dbReference>
<dbReference type="SUPFAM" id="SSF47986">
    <property type="entry name" value="DEATH domain"/>
    <property type="match status" value="1"/>
</dbReference>
<sequence>MRRSKPAKELESQTRIMSSAKDCSQIPKQAELERELFFVKKKWYNIGLQLGVSEDRLEEIESECNGNFEKGLRYMLREWRKQLEPSPTWAGLVKSLRVCTVNEQDLAANLEERFVVVESTDHHQALASPVSRSSPPNLLNCSVVMRPDEVPDAEVQRQLGHLYSLFEELTMKVYTYLSEIKLDRKEFAVLVSSQPPSWKIKRPRKIPDVDFQRIIDPNTEFFQMFCIVKRYVSWHNYELLEKIVNRFGNADLKLQMEKYRTELGDFEQHTSAEVLKNIQFAIAQPDSVAIFAILPQHNLNQFAVSDIRLLKHKIAEKADLEQAAVSTYMIVESSVKIIFLIPNALAPYVMVSALAVSPLLTSQGPLPGDICKRAGLFTQ</sequence>
<dbReference type="PROSITE" id="PS50017">
    <property type="entry name" value="DEATH_DOMAIN"/>
    <property type="match status" value="1"/>
</dbReference>
<dbReference type="Pfam" id="PF00531">
    <property type="entry name" value="Death"/>
    <property type="match status" value="1"/>
</dbReference>
<accession>A0AA35WB71</accession>
<dbReference type="Gene3D" id="1.10.533.10">
    <property type="entry name" value="Death Domain, Fas"/>
    <property type="match status" value="1"/>
</dbReference>
<feature type="domain" description="Death" evidence="1">
    <location>
        <begin position="42"/>
        <end position="97"/>
    </location>
</feature>
<name>A0AA35WB71_GEOBA</name>
<evidence type="ECO:0000259" key="1">
    <source>
        <dbReference type="PROSITE" id="PS50017"/>
    </source>
</evidence>
<dbReference type="AlphaFoldDB" id="A0AA35WB71"/>
<proteinExistence type="predicted"/>